<dbReference type="CDD" id="cd09278">
    <property type="entry name" value="RNase_HI_prokaryote_like"/>
    <property type="match status" value="1"/>
</dbReference>
<feature type="domain" description="RNase H type-1" evidence="13">
    <location>
        <begin position="66"/>
        <end position="223"/>
    </location>
</feature>
<dbReference type="Proteomes" id="UP000517106">
    <property type="component" value="Unassembled WGS sequence"/>
</dbReference>
<evidence type="ECO:0000256" key="2">
    <source>
        <dbReference type="ARBA" id="ARBA00001946"/>
    </source>
</evidence>
<evidence type="ECO:0000256" key="12">
    <source>
        <dbReference type="ARBA" id="ARBA00022842"/>
    </source>
</evidence>
<name>A0A7W3UKH8_9LACO</name>
<protein>
    <recommendedName>
        <fullName evidence="7">Ribonuclease H</fullName>
        <ecNumber evidence="6">3.1.26.4</ecNumber>
    </recommendedName>
</protein>
<comment type="similarity">
    <text evidence="4">Belongs to the RNase H family.</text>
</comment>
<keyword evidence="15" id="KW-1185">Reference proteome</keyword>
<dbReference type="InterPro" id="IPR050092">
    <property type="entry name" value="RNase_H"/>
</dbReference>
<dbReference type="SUPFAM" id="SSF53098">
    <property type="entry name" value="Ribonuclease H-like"/>
    <property type="match status" value="1"/>
</dbReference>
<dbReference type="Gene3D" id="3.40.970.10">
    <property type="entry name" value="Ribonuclease H1, N-terminal domain"/>
    <property type="match status" value="1"/>
</dbReference>
<evidence type="ECO:0000256" key="4">
    <source>
        <dbReference type="ARBA" id="ARBA00005300"/>
    </source>
</evidence>
<dbReference type="GO" id="GO:0043137">
    <property type="term" value="P:DNA replication, removal of RNA primer"/>
    <property type="evidence" value="ECO:0007669"/>
    <property type="project" value="TreeGrafter"/>
</dbReference>
<dbReference type="PANTHER" id="PTHR10642">
    <property type="entry name" value="RIBONUCLEASE H1"/>
    <property type="match status" value="1"/>
</dbReference>
<dbReference type="InterPro" id="IPR009027">
    <property type="entry name" value="Ribosomal_bL9/RNase_H1_N"/>
</dbReference>
<evidence type="ECO:0000313" key="15">
    <source>
        <dbReference type="Proteomes" id="UP000517106"/>
    </source>
</evidence>
<evidence type="ECO:0000256" key="3">
    <source>
        <dbReference type="ARBA" id="ARBA00004065"/>
    </source>
</evidence>
<dbReference type="InterPro" id="IPR011320">
    <property type="entry name" value="RNase_H1_N"/>
</dbReference>
<dbReference type="GO" id="GO:0004523">
    <property type="term" value="F:RNA-DNA hybrid ribonuclease activity"/>
    <property type="evidence" value="ECO:0007669"/>
    <property type="project" value="UniProtKB-EC"/>
</dbReference>
<dbReference type="Pfam" id="PF01693">
    <property type="entry name" value="Cauli_VI"/>
    <property type="match status" value="1"/>
</dbReference>
<dbReference type="InterPro" id="IPR022892">
    <property type="entry name" value="RNaseHI"/>
</dbReference>
<dbReference type="PROSITE" id="PS50879">
    <property type="entry name" value="RNASE_H_1"/>
    <property type="match status" value="1"/>
</dbReference>
<dbReference type="InterPro" id="IPR002156">
    <property type="entry name" value="RNaseH_domain"/>
</dbReference>
<dbReference type="Gene3D" id="3.30.420.10">
    <property type="entry name" value="Ribonuclease H-like superfamily/Ribonuclease H"/>
    <property type="match status" value="1"/>
</dbReference>
<dbReference type="GO" id="GO:0003676">
    <property type="term" value="F:nucleic acid binding"/>
    <property type="evidence" value="ECO:0007669"/>
    <property type="project" value="InterPro"/>
</dbReference>
<dbReference type="AlphaFoldDB" id="A0A7W3UKH8"/>
<reference evidence="14 15" key="1">
    <citation type="submission" date="2020-07" db="EMBL/GenBank/DDBJ databases">
        <title>Description of Limosilactobacillus balticus sp. nov., Limosilactobacillus agrestis sp. nov., Limosilactobacillus albertensis sp. nov., Limosilactobacillus rudii sp. nov., Limosilactobacillus fastidiosus sp. nov., five novel Limosilactobacillus species isolated from the vertebrate gastrointestinal tract, and proposal of 6 subspecies of Limosilactobacillus reuteri adapted to the gastrointestinal tract of specific vertebrate hosts.</title>
        <authorList>
            <person name="Li F."/>
            <person name="Cheng C."/>
            <person name="Zheng J."/>
            <person name="Quevedo R.M."/>
            <person name="Li J."/>
            <person name="Roos S."/>
            <person name="Gaenzle M.G."/>
            <person name="Walter J."/>
        </authorList>
    </citation>
    <scope>NUCLEOTIDE SEQUENCE [LARGE SCALE GENOMIC DNA]</scope>
    <source>
        <strain evidence="14 15">STM2_1</strain>
    </source>
</reference>
<sequence length="225" mass="25713">MTRKYYVVKKGRKPGIYQTWPECQKQVSGYPNARYKSFTTLTAAETWFYDQEQKLPPKQNTVSNYSANVIRLYTDGGSRNHGNKLGQHVKSNDKAAWAYLICYEGQTYTDTAGEYGATNNKMEITALVQALTKLVMLGLQTKPIVATLDSHYVLDPLTKGWLVNWQRRGWMTASGKTVANQDLWKKLVKILPNFTDLHFEWTKGHAINAGNNRVDELLNQTMDHM</sequence>
<dbReference type="InterPro" id="IPR017067">
    <property type="entry name" value="RNase_H1_euk"/>
</dbReference>
<comment type="caution">
    <text evidence="14">The sequence shown here is derived from an EMBL/GenBank/DDBJ whole genome shotgun (WGS) entry which is preliminary data.</text>
</comment>
<evidence type="ECO:0000256" key="7">
    <source>
        <dbReference type="ARBA" id="ARBA00017721"/>
    </source>
</evidence>
<evidence type="ECO:0000256" key="8">
    <source>
        <dbReference type="ARBA" id="ARBA00022722"/>
    </source>
</evidence>
<evidence type="ECO:0000256" key="6">
    <source>
        <dbReference type="ARBA" id="ARBA00012180"/>
    </source>
</evidence>
<comment type="function">
    <text evidence="3">Endonuclease that specifically degrades the RNA of RNA-DNA hybrids.</text>
</comment>
<comment type="subunit">
    <text evidence="5">Monomer.</text>
</comment>
<evidence type="ECO:0000313" key="14">
    <source>
        <dbReference type="EMBL" id="MBB1097249.1"/>
    </source>
</evidence>
<gene>
    <name evidence="14" type="ORF">H5S09_04790</name>
</gene>
<proteinExistence type="inferred from homology"/>
<dbReference type="InterPro" id="IPR037056">
    <property type="entry name" value="RNase_H1_N_sf"/>
</dbReference>
<keyword evidence="10" id="KW-0255">Endonuclease</keyword>
<evidence type="ECO:0000256" key="10">
    <source>
        <dbReference type="ARBA" id="ARBA00022759"/>
    </source>
</evidence>
<comment type="cofactor">
    <cofactor evidence="2">
        <name>Mg(2+)</name>
        <dbReference type="ChEBI" id="CHEBI:18420"/>
    </cofactor>
</comment>
<dbReference type="InterPro" id="IPR012337">
    <property type="entry name" value="RNaseH-like_sf"/>
</dbReference>
<evidence type="ECO:0000259" key="13">
    <source>
        <dbReference type="PROSITE" id="PS50879"/>
    </source>
</evidence>
<evidence type="ECO:0000256" key="11">
    <source>
        <dbReference type="ARBA" id="ARBA00022801"/>
    </source>
</evidence>
<dbReference type="InterPro" id="IPR036397">
    <property type="entry name" value="RNaseH_sf"/>
</dbReference>
<dbReference type="GO" id="GO:0000287">
    <property type="term" value="F:magnesium ion binding"/>
    <property type="evidence" value="ECO:0007669"/>
    <property type="project" value="InterPro"/>
</dbReference>
<dbReference type="SUPFAM" id="SSF55658">
    <property type="entry name" value="L9 N-domain-like"/>
    <property type="match status" value="1"/>
</dbReference>
<dbReference type="Pfam" id="PF00075">
    <property type="entry name" value="RNase_H"/>
    <property type="match status" value="1"/>
</dbReference>
<keyword evidence="9" id="KW-0479">Metal-binding</keyword>
<organism evidence="14 15">
    <name type="scientific">Limosilactobacillus rudii</name>
    <dbReference type="NCBI Taxonomy" id="2759755"/>
    <lineage>
        <taxon>Bacteria</taxon>
        <taxon>Bacillati</taxon>
        <taxon>Bacillota</taxon>
        <taxon>Bacilli</taxon>
        <taxon>Lactobacillales</taxon>
        <taxon>Lactobacillaceae</taxon>
        <taxon>Limosilactobacillus</taxon>
    </lineage>
</organism>
<dbReference type="RefSeq" id="WP_182595991.1">
    <property type="nucleotide sequence ID" value="NZ_JACIVA010000044.1"/>
</dbReference>
<keyword evidence="8" id="KW-0540">Nuclease</keyword>
<accession>A0A7W3UKH8</accession>
<evidence type="ECO:0000256" key="5">
    <source>
        <dbReference type="ARBA" id="ARBA00011245"/>
    </source>
</evidence>
<keyword evidence="11" id="KW-0378">Hydrolase</keyword>
<evidence type="ECO:0000256" key="9">
    <source>
        <dbReference type="ARBA" id="ARBA00022723"/>
    </source>
</evidence>
<comment type="catalytic activity">
    <reaction evidence="1">
        <text>Endonucleolytic cleavage to 5'-phosphomonoester.</text>
        <dbReference type="EC" id="3.1.26.4"/>
    </reaction>
</comment>
<dbReference type="FunFam" id="3.40.970.10:FF:000002">
    <property type="entry name" value="Ribonuclease H"/>
    <property type="match status" value="1"/>
</dbReference>
<evidence type="ECO:0000256" key="1">
    <source>
        <dbReference type="ARBA" id="ARBA00000077"/>
    </source>
</evidence>
<keyword evidence="12" id="KW-0460">Magnesium</keyword>
<dbReference type="EMBL" id="JACIVA010000044">
    <property type="protein sequence ID" value="MBB1097249.1"/>
    <property type="molecule type" value="Genomic_DNA"/>
</dbReference>
<dbReference type="EC" id="3.1.26.4" evidence="6"/>
<dbReference type="PANTHER" id="PTHR10642:SF26">
    <property type="entry name" value="RIBONUCLEASE H1"/>
    <property type="match status" value="1"/>
</dbReference>
<dbReference type="PIRSF" id="PIRSF036852">
    <property type="entry name" value="Ribonuclease_H1_euk"/>
    <property type="match status" value="1"/>
</dbReference>